<evidence type="ECO:0000313" key="3">
    <source>
        <dbReference type="Proteomes" id="UP000602510"/>
    </source>
</evidence>
<gene>
    <name evidence="2" type="ORF">GN244_ATG14540</name>
</gene>
<dbReference type="Pfam" id="PF12774">
    <property type="entry name" value="AAA_6"/>
    <property type="match status" value="1"/>
</dbReference>
<sequence length="219" mass="24265">MFVVFPSSVRMRDAEEIRVWTESLSHFAIVQWDQSCIVEALLMSRGFTDPRHLAKQLLILREHARSTLDVSIRSLSVYESLFSFSALKAVINDAASQLALRNIDHKRLIGEAVLRYFSVRVGETQLKDLEAIVKSIFASDNETGLQARISIRPDLQESIRVAARALHFIPRQAMIDSVSSLATALTSSVSTVLVGPSGVGKTTSYQVLAKAFELSPAFE</sequence>
<dbReference type="PANTHER" id="PTHR45703:SF36">
    <property type="entry name" value="DYNEIN HEAVY CHAIN, CYTOPLASMIC"/>
    <property type="match status" value="1"/>
</dbReference>
<dbReference type="GO" id="GO:0007018">
    <property type="term" value="P:microtubule-based movement"/>
    <property type="evidence" value="ECO:0007669"/>
    <property type="project" value="InterPro"/>
</dbReference>
<dbReference type="Gene3D" id="1.10.8.710">
    <property type="match status" value="1"/>
</dbReference>
<organism evidence="2 3">
    <name type="scientific">Phytophthora infestans</name>
    <name type="common">Potato late blight agent</name>
    <name type="synonym">Botrytis infestans</name>
    <dbReference type="NCBI Taxonomy" id="4787"/>
    <lineage>
        <taxon>Eukaryota</taxon>
        <taxon>Sar</taxon>
        <taxon>Stramenopiles</taxon>
        <taxon>Oomycota</taxon>
        <taxon>Peronosporomycetes</taxon>
        <taxon>Peronosporales</taxon>
        <taxon>Peronosporaceae</taxon>
        <taxon>Phytophthora</taxon>
    </lineage>
</organism>
<dbReference type="Gene3D" id="3.40.50.300">
    <property type="entry name" value="P-loop containing nucleotide triphosphate hydrolases"/>
    <property type="match status" value="1"/>
</dbReference>
<dbReference type="InterPro" id="IPR027417">
    <property type="entry name" value="P-loop_NTPase"/>
</dbReference>
<protein>
    <submittedName>
        <fullName evidence="2">ATPase family associated domain-containing protein 6</fullName>
    </submittedName>
</protein>
<dbReference type="InterPro" id="IPR035699">
    <property type="entry name" value="AAA_6"/>
</dbReference>
<dbReference type="GO" id="GO:0045505">
    <property type="term" value="F:dynein intermediate chain binding"/>
    <property type="evidence" value="ECO:0007669"/>
    <property type="project" value="InterPro"/>
</dbReference>
<dbReference type="InterPro" id="IPR026983">
    <property type="entry name" value="DHC"/>
</dbReference>
<dbReference type="GO" id="GO:0005524">
    <property type="term" value="F:ATP binding"/>
    <property type="evidence" value="ECO:0007669"/>
    <property type="project" value="InterPro"/>
</dbReference>
<dbReference type="PANTHER" id="PTHR45703">
    <property type="entry name" value="DYNEIN HEAVY CHAIN"/>
    <property type="match status" value="1"/>
</dbReference>
<comment type="caution">
    <text evidence="2">The sequence shown here is derived from an EMBL/GenBank/DDBJ whole genome shotgun (WGS) entry which is preliminary data.</text>
</comment>
<dbReference type="EMBL" id="WSZM01000418">
    <property type="protein sequence ID" value="KAF4033529.1"/>
    <property type="molecule type" value="Genomic_DNA"/>
</dbReference>
<dbReference type="InterPro" id="IPR043157">
    <property type="entry name" value="Dynein_AAA1S"/>
</dbReference>
<accession>A0A833VY50</accession>
<dbReference type="GO" id="GO:0051959">
    <property type="term" value="F:dynein light intermediate chain binding"/>
    <property type="evidence" value="ECO:0007669"/>
    <property type="project" value="InterPro"/>
</dbReference>
<dbReference type="AlphaFoldDB" id="A0A833VY50"/>
<name>A0A833VY50_PHYIN</name>
<dbReference type="SUPFAM" id="SSF52540">
    <property type="entry name" value="P-loop containing nucleoside triphosphate hydrolases"/>
    <property type="match status" value="1"/>
</dbReference>
<evidence type="ECO:0000313" key="2">
    <source>
        <dbReference type="EMBL" id="KAF4033529.1"/>
    </source>
</evidence>
<reference evidence="2" key="1">
    <citation type="submission" date="2020-04" db="EMBL/GenBank/DDBJ databases">
        <title>Hybrid Assembly of Korean Phytophthora infestans isolates.</title>
        <authorList>
            <person name="Prokchorchik M."/>
            <person name="Lee Y."/>
            <person name="Seo J."/>
            <person name="Cho J.-H."/>
            <person name="Park Y.-E."/>
            <person name="Jang D.-C."/>
            <person name="Im J.-S."/>
            <person name="Choi J.-G."/>
            <person name="Park H.-J."/>
            <person name="Lee G.-B."/>
            <person name="Lee Y.-G."/>
            <person name="Hong S.-Y."/>
            <person name="Cho K."/>
            <person name="Sohn K.H."/>
        </authorList>
    </citation>
    <scope>NUCLEOTIDE SEQUENCE</scope>
    <source>
        <strain evidence="2">KR_1_A1</strain>
    </source>
</reference>
<feature type="domain" description="Dynein heavy chain hydrolytic ATP-binding dynein motor region" evidence="1">
    <location>
        <begin position="27"/>
        <end position="202"/>
    </location>
</feature>
<dbReference type="GO" id="GO:0030286">
    <property type="term" value="C:dynein complex"/>
    <property type="evidence" value="ECO:0007669"/>
    <property type="project" value="InterPro"/>
</dbReference>
<proteinExistence type="predicted"/>
<keyword evidence="3" id="KW-1185">Reference proteome</keyword>
<evidence type="ECO:0000259" key="1">
    <source>
        <dbReference type="Pfam" id="PF12774"/>
    </source>
</evidence>
<dbReference type="Proteomes" id="UP000602510">
    <property type="component" value="Unassembled WGS sequence"/>
</dbReference>